<keyword evidence="2" id="KW-0472">Membrane</keyword>
<gene>
    <name evidence="3" type="ORF">OJ16_16225</name>
</gene>
<dbReference type="RefSeq" id="WP_040992285.1">
    <property type="nucleotide sequence ID" value="NZ_JTKH01000024.1"/>
</dbReference>
<feature type="transmembrane region" description="Helical" evidence="2">
    <location>
        <begin position="473"/>
        <end position="490"/>
    </location>
</feature>
<dbReference type="EMBL" id="JTKH01000024">
    <property type="protein sequence ID" value="KII76345.1"/>
    <property type="molecule type" value="Genomic_DNA"/>
</dbReference>
<dbReference type="AlphaFoldDB" id="A0A0C2NVF9"/>
<evidence type="ECO:0000313" key="3">
    <source>
        <dbReference type="EMBL" id="KII76345.1"/>
    </source>
</evidence>
<keyword evidence="2" id="KW-1133">Transmembrane helix</keyword>
<keyword evidence="2" id="KW-0812">Transmembrane</keyword>
<name>A0A0C2NVF9_9VIBR</name>
<feature type="compositionally biased region" description="Basic residues" evidence="1">
    <location>
        <begin position="7"/>
        <end position="20"/>
    </location>
</feature>
<reference evidence="3 4" key="1">
    <citation type="submission" date="2014-11" db="EMBL/GenBank/DDBJ databases">
        <title>Draft Genome Sequence of Vibrio piscirenalis strains CECT 8603T and CECT 8604, two marine Gammaproteobacterium isolated from cultured gilthead sea bream (Sparus aurata).</title>
        <authorList>
            <person name="Arahal D.R."/>
            <person name="Rodrigo-Torres L."/>
            <person name="Lucena T."/>
            <person name="Pujalte M.J."/>
        </authorList>
    </citation>
    <scope>NUCLEOTIDE SEQUENCE [LARGE SCALE GENOMIC DNA]</scope>
    <source>
        <strain evidence="3 4">DCR 1-4-2</strain>
    </source>
</reference>
<organism evidence="3 4">
    <name type="scientific">Vibrio renipiscarius</name>
    <dbReference type="NCBI Taxonomy" id="1461322"/>
    <lineage>
        <taxon>Bacteria</taxon>
        <taxon>Pseudomonadati</taxon>
        <taxon>Pseudomonadota</taxon>
        <taxon>Gammaproteobacteria</taxon>
        <taxon>Vibrionales</taxon>
        <taxon>Vibrionaceae</taxon>
        <taxon>Vibrio</taxon>
    </lineage>
</organism>
<feature type="transmembrane region" description="Helical" evidence="2">
    <location>
        <begin position="502"/>
        <end position="523"/>
    </location>
</feature>
<comment type="caution">
    <text evidence="3">The sequence shown here is derived from an EMBL/GenBank/DDBJ whole genome shotgun (WGS) entry which is preliminary data.</text>
</comment>
<accession>A0A0C2NVF9</accession>
<keyword evidence="4" id="KW-1185">Reference proteome</keyword>
<evidence type="ECO:0000256" key="1">
    <source>
        <dbReference type="SAM" id="MobiDB-lite"/>
    </source>
</evidence>
<protein>
    <submittedName>
        <fullName evidence="3">Uncharacterized protein</fullName>
    </submittedName>
</protein>
<evidence type="ECO:0000256" key="2">
    <source>
        <dbReference type="SAM" id="Phobius"/>
    </source>
</evidence>
<accession>A0A0C2NIZ2</accession>
<feature type="transmembrane region" description="Helical" evidence="2">
    <location>
        <begin position="423"/>
        <end position="443"/>
    </location>
</feature>
<dbReference type="Proteomes" id="UP000031672">
    <property type="component" value="Unassembled WGS sequence"/>
</dbReference>
<evidence type="ECO:0000313" key="4">
    <source>
        <dbReference type="Proteomes" id="UP000031672"/>
    </source>
</evidence>
<proteinExistence type="predicted"/>
<feature type="region of interest" description="Disordered" evidence="1">
    <location>
        <begin position="1"/>
        <end position="20"/>
    </location>
</feature>
<sequence>MTTTDKHKARMNKIRQRKKTQHLKPLANENEKRQFLSGQVDNDFISENNVAQAYAARIEAFDVSVPREDALRLLDSISVGGANAVDTILEPVFLSLFDGTMRAFKIGTKQGITASRLYNECRMFDYDKPPSSSMLDSYTEHLNERDNIQNFAKQSEYKSGTMTRNGESIAIRDTGKNGKMTAARDAHFGSELTTKAADAYGGDQAIYQYKRQAKSEGLGSQHGEVDHVVPCAEICKNLKQNKALNIDDIKEIVNIDQNLALTSKENNAGKTFGKYAKNREELQQEIDQGYVEDSKGQHALSEEKKQIRKNMVERMDESQAKLDKATNKKALNNIATDRRVQKTLANDAKNAAANQSIGDVILFMIKPLYFELHDCFVNGIERGVNCSTFKSALTTRLGRMKKHVLLQAGDTLKGGVFNFFKNFLSMLLEGIVNCFVGIFKQVARMVKEGFKILLQIAPVLKDANKTPAEKGDAILKLIATSASIFASIGIEAWLNSLGLGEPWSIIVASILSAVVTALTLFLLDKMDLFGINKELKAQRVDEVLALKVEESKQEMFASIALLN</sequence>